<evidence type="ECO:0000256" key="3">
    <source>
        <dbReference type="ARBA" id="ARBA00022692"/>
    </source>
</evidence>
<evidence type="ECO:0000256" key="6">
    <source>
        <dbReference type="ARBA" id="ARBA00023242"/>
    </source>
</evidence>
<dbReference type="PANTHER" id="PTHR28646:SF1">
    <property type="entry name" value="TRANSMEMBRANE PROTEIN 201"/>
    <property type="match status" value="1"/>
</dbReference>
<feature type="transmembrane region" description="Helical" evidence="8">
    <location>
        <begin position="345"/>
        <end position="363"/>
    </location>
</feature>
<feature type="transmembrane region" description="Helical" evidence="8">
    <location>
        <begin position="314"/>
        <end position="333"/>
    </location>
</feature>
<comment type="subcellular location">
    <subcellularLocation>
        <location evidence="1">Nucleus inner membrane</location>
        <topology evidence="1">Multi-pass membrane protein</topology>
    </subcellularLocation>
</comment>
<protein>
    <recommendedName>
        <fullName evidence="13">Transmembrane protein 201</fullName>
    </recommendedName>
</protein>
<keyword evidence="6" id="KW-0539">Nucleus</keyword>
<feature type="region of interest" description="Disordered" evidence="7">
    <location>
        <begin position="587"/>
        <end position="617"/>
    </location>
</feature>
<keyword evidence="3 8" id="KW-0812">Transmembrane</keyword>
<evidence type="ECO:0000256" key="8">
    <source>
        <dbReference type="SAM" id="Phobius"/>
    </source>
</evidence>
<organism evidence="11 12">
    <name type="scientific">Pelobates cultripes</name>
    <name type="common">Western spadefoot toad</name>
    <dbReference type="NCBI Taxonomy" id="61616"/>
    <lineage>
        <taxon>Eukaryota</taxon>
        <taxon>Metazoa</taxon>
        <taxon>Chordata</taxon>
        <taxon>Craniata</taxon>
        <taxon>Vertebrata</taxon>
        <taxon>Euteleostomi</taxon>
        <taxon>Amphibia</taxon>
        <taxon>Batrachia</taxon>
        <taxon>Anura</taxon>
        <taxon>Pelobatoidea</taxon>
        <taxon>Pelobatidae</taxon>
        <taxon>Pelobates</taxon>
    </lineage>
</organism>
<feature type="transmembrane region" description="Helical" evidence="8">
    <location>
        <begin position="289"/>
        <end position="307"/>
    </location>
</feature>
<dbReference type="InterPro" id="IPR018617">
    <property type="entry name" value="Ima1_N"/>
</dbReference>
<evidence type="ECO:0000256" key="4">
    <source>
        <dbReference type="ARBA" id="ARBA00022989"/>
    </source>
</evidence>
<dbReference type="GO" id="GO:0005521">
    <property type="term" value="F:lamin binding"/>
    <property type="evidence" value="ECO:0007669"/>
    <property type="project" value="TreeGrafter"/>
</dbReference>
<comment type="similarity">
    <text evidence="2">Belongs to the TMEM201 family.</text>
</comment>
<reference evidence="11" key="1">
    <citation type="submission" date="2022-03" db="EMBL/GenBank/DDBJ databases">
        <authorList>
            <person name="Alioto T."/>
            <person name="Alioto T."/>
            <person name="Gomez Garrido J."/>
        </authorList>
    </citation>
    <scope>NUCLEOTIDE SEQUENCE</scope>
</reference>
<evidence type="ECO:0000256" key="1">
    <source>
        <dbReference type="ARBA" id="ARBA00004473"/>
    </source>
</evidence>
<feature type="region of interest" description="Disordered" evidence="7">
    <location>
        <begin position="699"/>
        <end position="746"/>
    </location>
</feature>
<evidence type="ECO:0000259" key="9">
    <source>
        <dbReference type="Pfam" id="PF09779"/>
    </source>
</evidence>
<gene>
    <name evidence="11" type="ORF">PECUL_23A036802</name>
</gene>
<dbReference type="AlphaFoldDB" id="A0AAD1T7A7"/>
<keyword evidence="4 8" id="KW-1133">Transmembrane helix</keyword>
<evidence type="ECO:0000313" key="12">
    <source>
        <dbReference type="Proteomes" id="UP001295444"/>
    </source>
</evidence>
<dbReference type="Proteomes" id="UP001295444">
    <property type="component" value="Chromosome 10"/>
</dbReference>
<dbReference type="GO" id="GO:0005637">
    <property type="term" value="C:nuclear inner membrane"/>
    <property type="evidence" value="ECO:0007669"/>
    <property type="project" value="UniProtKB-SubCell"/>
</dbReference>
<evidence type="ECO:0000256" key="5">
    <source>
        <dbReference type="ARBA" id="ARBA00023136"/>
    </source>
</evidence>
<dbReference type="GO" id="GO:0030473">
    <property type="term" value="P:nuclear migration along microtubule"/>
    <property type="evidence" value="ECO:0007669"/>
    <property type="project" value="TreeGrafter"/>
</dbReference>
<dbReference type="Pfam" id="PF10476">
    <property type="entry name" value="DUF2448"/>
    <property type="match status" value="1"/>
</dbReference>
<feature type="transmembrane region" description="Helical" evidence="8">
    <location>
        <begin position="6"/>
        <end position="28"/>
    </location>
</feature>
<feature type="compositionally biased region" description="Polar residues" evidence="7">
    <location>
        <begin position="589"/>
        <end position="603"/>
    </location>
</feature>
<evidence type="ECO:0000313" key="11">
    <source>
        <dbReference type="EMBL" id="CAH2320606.1"/>
    </source>
</evidence>
<evidence type="ECO:0000256" key="7">
    <source>
        <dbReference type="SAM" id="MobiDB-lite"/>
    </source>
</evidence>
<dbReference type="GO" id="GO:0051015">
    <property type="term" value="F:actin filament binding"/>
    <property type="evidence" value="ECO:0007669"/>
    <property type="project" value="TreeGrafter"/>
</dbReference>
<keyword evidence="5 8" id="KW-0472">Membrane</keyword>
<proteinExistence type="inferred from homology"/>
<name>A0AAD1T7A7_PELCU</name>
<dbReference type="Pfam" id="PF09779">
    <property type="entry name" value="Ima1_N"/>
    <property type="match status" value="1"/>
</dbReference>
<accession>A0AAD1T7A7</accession>
<dbReference type="InterPro" id="IPR040041">
    <property type="entry name" value="TMEM201"/>
</dbReference>
<evidence type="ECO:0008006" key="13">
    <source>
        <dbReference type="Google" id="ProtNLM"/>
    </source>
</evidence>
<feature type="transmembrane region" description="Helical" evidence="8">
    <location>
        <begin position="209"/>
        <end position="227"/>
    </location>
</feature>
<dbReference type="EMBL" id="OW240921">
    <property type="protein sequence ID" value="CAH2320606.1"/>
    <property type="molecule type" value="Genomic_DNA"/>
</dbReference>
<feature type="domain" description="Ima1 N-terminal" evidence="9">
    <location>
        <begin position="38"/>
        <end position="163"/>
    </location>
</feature>
<dbReference type="InterPro" id="IPR018861">
    <property type="entry name" value="TMEM201_C"/>
</dbReference>
<feature type="compositionally biased region" description="Low complexity" evidence="7">
    <location>
        <begin position="716"/>
        <end position="746"/>
    </location>
</feature>
<keyword evidence="12" id="KW-1185">Reference proteome</keyword>
<feature type="domain" description="Transmembrane protein 201 C-terminal" evidence="10">
    <location>
        <begin position="184"/>
        <end position="372"/>
    </location>
</feature>
<evidence type="ECO:0000259" key="10">
    <source>
        <dbReference type="Pfam" id="PF10476"/>
    </source>
</evidence>
<dbReference type="PANTHER" id="PTHR28646">
    <property type="entry name" value="TRANSMEMBRANE PROTEIN 201"/>
    <property type="match status" value="1"/>
</dbReference>
<evidence type="ECO:0000256" key="2">
    <source>
        <dbReference type="ARBA" id="ARBA00007600"/>
    </source>
</evidence>
<sequence>MEVGISLPWAGLAAVAATGVTGAFIYNFGLKRPSHVKVNCWFCNQDTFVPYGNRNCWDCPSCEQYNGFKENGDYNKPIPAQHHEHLNHVVSGGSHLPDVIKPQQWVNCQTLLCKKCNVNQNTIIKQLASFVPRDDNRYDEEIEVYKHHLEQTYKLCRPCQAAVECYIKHQNRQLRAHMLNQHLKHRETDKYHIKGFGPSLSCQVPMHILILRIFTFLSCLFLLWLNVFGPGDLFIFSTENTKISEEPIQSPLLTFSSDDRLNGFWMAILKTAKILNEAWCYGQTHPMEVALLGTCASILAFVSAGPIRLRRIDALATFLWMMVASVYLIQRYLLTEFPTLDSARLGVTSLCCLACCISSMTTYKVHKKKQLRRIVSKESNCNSFVGTVPINPGVVPASTPILFTPPELLLQLMKKQKYESQLKDTTSSLHGRLSKALSLGTIPSLSRTDSGYLFSGSRPPSVASTYKGQESAGSDYYSLLSGSRASTPLPSPTPSIAGSAISSSGSMYHRRPLISPARLNLHGQKLGISHTSLNGNITRNSSEDSCYPDSTLCLLEIPQFVTKHYSNARIPPTAYSVSNNTALYKEENSSQSSTCPVDTTTGFMDSPKIRQDMSSPAYPDMDKENLAAAKPRKATVKSKHLVCSECATPLPDGSRKKMCSQCTANSLERDKQKDMQSFLTWFQENLAQTLETIEYKKVESPIQQRIKKRRSPPTPESSSGEYISSIDSDDSGSSSSEPVGLSSDEI</sequence>